<keyword evidence="2" id="KW-1185">Reference proteome</keyword>
<proteinExistence type="predicted"/>
<organism evidence="1 2">
    <name type="scientific">Bacterioplanes sanyensis</name>
    <dbReference type="NCBI Taxonomy" id="1249553"/>
    <lineage>
        <taxon>Bacteria</taxon>
        <taxon>Pseudomonadati</taxon>
        <taxon>Pseudomonadota</taxon>
        <taxon>Gammaproteobacteria</taxon>
        <taxon>Oceanospirillales</taxon>
        <taxon>Oceanospirillaceae</taxon>
        <taxon>Bacterioplanes</taxon>
    </lineage>
</organism>
<gene>
    <name evidence="1" type="ORF">CHH28_01925</name>
</gene>
<protein>
    <recommendedName>
        <fullName evidence="3">Peptidase</fullName>
    </recommendedName>
</protein>
<dbReference type="Pfam" id="PF07277">
    <property type="entry name" value="SapC"/>
    <property type="match status" value="1"/>
</dbReference>
<dbReference type="RefSeq" id="WP_094058723.1">
    <property type="nucleotide sequence ID" value="NZ_CP022530.1"/>
</dbReference>
<dbReference type="KEGG" id="bsan:CHH28_01925"/>
<name>A0A222FEJ0_9GAMM</name>
<evidence type="ECO:0000313" key="1">
    <source>
        <dbReference type="EMBL" id="ASP37505.1"/>
    </source>
</evidence>
<dbReference type="Proteomes" id="UP000202440">
    <property type="component" value="Chromosome"/>
</dbReference>
<dbReference type="AlphaFoldDB" id="A0A222FEJ0"/>
<dbReference type="InterPro" id="IPR010836">
    <property type="entry name" value="SapC"/>
</dbReference>
<evidence type="ECO:0008006" key="3">
    <source>
        <dbReference type="Google" id="ProtNLM"/>
    </source>
</evidence>
<reference evidence="1 2" key="1">
    <citation type="submission" date="2017-07" db="EMBL/GenBank/DDBJ databases">
        <title>Annotated genome sequence of Bacterioplanes sanyensis isolated from Red Sea.</title>
        <authorList>
            <person name="Rehman Z.U."/>
        </authorList>
    </citation>
    <scope>NUCLEOTIDE SEQUENCE [LARGE SCALE GENOMIC DNA]</scope>
    <source>
        <strain evidence="1 2">NV9</strain>
    </source>
</reference>
<evidence type="ECO:0000313" key="2">
    <source>
        <dbReference type="Proteomes" id="UP000202440"/>
    </source>
</evidence>
<dbReference type="OrthoDB" id="9806524at2"/>
<sequence>MSQYTAISKSRHREAGVSVSDFDFAAKQAVVPVTAQELSYVVPTMPLVFVPRWQDEGLQLSALQSLTPGSNVYVHLNGRWIGGYRPAWYRAHPFQLAIDEGSNRQAVCIDEASSAFHADSLDGDKPLFNAAGEPSDYLKTVMQFLQQLQDAQRNTNKLVDELNDAGVLVPWAIELKCKDDAEHALQGIYHVSESKLRALSDETLGALTRSGALSLAYAQLISEHRIHGLLKLHDLRNLSSQPSVQDAEVDLDALFGDDDDGNLSF</sequence>
<accession>A0A222FEJ0</accession>
<dbReference type="EMBL" id="CP022530">
    <property type="protein sequence ID" value="ASP37505.1"/>
    <property type="molecule type" value="Genomic_DNA"/>
</dbReference>